<dbReference type="RefSeq" id="XP_031853205.1">
    <property type="nucleotide sequence ID" value="XM_031997314.1"/>
</dbReference>
<sequence length="835" mass="91566">MPSQVPVSSAPPVIEPEKLRRDVDHAASIDDLRIALHQVKMARFSVDTSLQRYVSTTSLAHSNESRKLNKLKAQLGSALSTSHDLLSTLSSAAFVASSLAVKVRSLDLEQSRVKLSLQYVTDVIELKKAVQGVHAAMDVRDWERAAAFIHKTQQLPPALVKGDFARAMVPTADLPDFPEETLAEASTALGTIFLREFSKAAAEKNMETLTRYFKLLPLIGKEKEGLQVYAKFICGIITAQSRQRIQARSSADTPMFYAIAVTRLFENMATIVNQHAPIVERHYGKGRMAQVLEKTQDEADSQGGLIIDTLWDERNIPRTLADIQNYAFPYLVNSFLPGAPAGSSSASNRTHSPGFSPNRNSSDFNRATADSETVDLKHIGDLIRELSVILNRWSLYRKFLGFKWTEYSGQSNFSTSGEMLMPQMLVNCNFEKKVDSKIVPAFQSFSTFAFRRALEKALQLEEMPDVTSVYSPEAPLATSLVEDCMYMLKILLQQALDTGEVALTKSVIVAVRRILESDFIGAMQRKLRDEAPRAVSATATFNATSGVGSSAGTLVSRLSTPPPGSSGSGSGGGSGAGAAASGLGGAHGAAGSGISGLTGHEEVRLHNFLVYLNNLYVAAEYTARIVREAIYEDVLPFETDAADVHDQLQAFVQSFKHRCDELAEDGIQVAYSQVLSARIRHLANNLFKENDYMVSPNPRDSTTGVSSSPVTAIFNKEWGVIKSGFARVMAPPLYGKLLAHAAGLLSRTLEKRVWTLEGRVNELGAIQLDRDVSRIVATVSAGQYSLREKFVRVAQIVMIVGLDDVEEEEGVAWVLNDAERQRARLIRVERRELNF</sequence>
<evidence type="ECO:0000256" key="2">
    <source>
        <dbReference type="ARBA" id="ARBA00009215"/>
    </source>
</evidence>
<evidence type="ECO:0000256" key="4">
    <source>
        <dbReference type="ARBA" id="ARBA00022448"/>
    </source>
</evidence>
<feature type="domain" description="COG4 transport protein middle alpha-helical bundle" evidence="10">
    <location>
        <begin position="182"/>
        <end position="528"/>
    </location>
</feature>
<evidence type="ECO:0000256" key="6">
    <source>
        <dbReference type="ARBA" id="ARBA00023034"/>
    </source>
</evidence>
<reference evidence="11 12" key="1">
    <citation type="submission" date="2019-09" db="EMBL/GenBank/DDBJ databases">
        <authorList>
            <person name="Brejova B."/>
        </authorList>
    </citation>
    <scope>NUCLEOTIDE SEQUENCE [LARGE SCALE GENOMIC DNA]</scope>
</reference>
<dbReference type="GO" id="GO:0000139">
    <property type="term" value="C:Golgi membrane"/>
    <property type="evidence" value="ECO:0007669"/>
    <property type="project" value="UniProtKB-SubCell"/>
</dbReference>
<dbReference type="InterPro" id="IPR048680">
    <property type="entry name" value="COG4_N"/>
</dbReference>
<dbReference type="GO" id="GO:0015031">
    <property type="term" value="P:protein transport"/>
    <property type="evidence" value="ECO:0007669"/>
    <property type="project" value="UniProtKB-KW"/>
</dbReference>
<dbReference type="PANTHER" id="PTHR24016">
    <property type="entry name" value="CONSERVED OLIGOMERIC GOLGI COMPLEX SUBUNIT 4"/>
    <property type="match status" value="1"/>
</dbReference>
<keyword evidence="4" id="KW-0813">Transport</keyword>
<feature type="compositionally biased region" description="Gly residues" evidence="9">
    <location>
        <begin position="566"/>
        <end position="578"/>
    </location>
</feature>
<accession>A0A5E8BGW4</accession>
<evidence type="ECO:0000313" key="12">
    <source>
        <dbReference type="Proteomes" id="UP000398389"/>
    </source>
</evidence>
<dbReference type="Pfam" id="PF08318">
    <property type="entry name" value="COG4_m"/>
    <property type="match status" value="1"/>
</dbReference>
<keyword evidence="7" id="KW-0472">Membrane</keyword>
<organism evidence="11 12">
    <name type="scientific">Magnusiomyces paraingens</name>
    <dbReference type="NCBI Taxonomy" id="2606893"/>
    <lineage>
        <taxon>Eukaryota</taxon>
        <taxon>Fungi</taxon>
        <taxon>Dikarya</taxon>
        <taxon>Ascomycota</taxon>
        <taxon>Saccharomycotina</taxon>
        <taxon>Dipodascomycetes</taxon>
        <taxon>Dipodascales</taxon>
        <taxon>Dipodascaceae</taxon>
        <taxon>Magnusiomyces</taxon>
    </lineage>
</organism>
<name>A0A5E8BGW4_9ASCO</name>
<evidence type="ECO:0000256" key="8">
    <source>
        <dbReference type="ARBA" id="ARBA00031340"/>
    </source>
</evidence>
<evidence type="ECO:0000256" key="7">
    <source>
        <dbReference type="ARBA" id="ARBA00023136"/>
    </source>
</evidence>
<dbReference type="InterPro" id="IPR013167">
    <property type="entry name" value="COG4_M"/>
</dbReference>
<keyword evidence="12" id="KW-1185">Reference proteome</keyword>
<evidence type="ECO:0000259" key="10">
    <source>
        <dbReference type="SMART" id="SM00762"/>
    </source>
</evidence>
<dbReference type="AlphaFoldDB" id="A0A5E8BGW4"/>
<dbReference type="PANTHER" id="PTHR24016:SF0">
    <property type="entry name" value="CONSERVED OLIGOMERIC GOLGI COMPLEX SUBUNIT 4"/>
    <property type="match status" value="1"/>
</dbReference>
<keyword evidence="5" id="KW-0653">Protein transport</keyword>
<comment type="similarity">
    <text evidence="2">Belongs to the COG4 family.</text>
</comment>
<feature type="region of interest" description="Disordered" evidence="9">
    <location>
        <begin position="342"/>
        <end position="364"/>
    </location>
</feature>
<proteinExistence type="inferred from homology"/>
<dbReference type="InterPro" id="IPR048684">
    <property type="entry name" value="COG4_C"/>
</dbReference>
<dbReference type="SMART" id="SM00762">
    <property type="entry name" value="Cog4"/>
    <property type="match status" value="1"/>
</dbReference>
<evidence type="ECO:0000256" key="5">
    <source>
        <dbReference type="ARBA" id="ARBA00022927"/>
    </source>
</evidence>
<evidence type="ECO:0000256" key="3">
    <source>
        <dbReference type="ARBA" id="ARBA00020975"/>
    </source>
</evidence>
<evidence type="ECO:0000313" key="11">
    <source>
        <dbReference type="EMBL" id="VVT50091.1"/>
    </source>
</evidence>
<comment type="subcellular location">
    <subcellularLocation>
        <location evidence="1">Golgi apparatus membrane</location>
        <topology evidence="1">Peripheral membrane protein</topology>
    </subcellularLocation>
</comment>
<dbReference type="Pfam" id="PF20662">
    <property type="entry name" value="COG4_C"/>
    <property type="match status" value="1"/>
</dbReference>
<feature type="region of interest" description="Disordered" evidence="9">
    <location>
        <begin position="552"/>
        <end position="578"/>
    </location>
</feature>
<evidence type="ECO:0000256" key="9">
    <source>
        <dbReference type="SAM" id="MobiDB-lite"/>
    </source>
</evidence>
<dbReference type="EMBL" id="CABVLU010000002">
    <property type="protein sequence ID" value="VVT50091.1"/>
    <property type="molecule type" value="Genomic_DNA"/>
</dbReference>
<dbReference type="InterPro" id="IPR048682">
    <property type="entry name" value="COG4"/>
</dbReference>
<dbReference type="Gene3D" id="1.20.58.1970">
    <property type="match status" value="1"/>
</dbReference>
<dbReference type="Pfam" id="PF20663">
    <property type="entry name" value="COG4_N"/>
    <property type="match status" value="1"/>
</dbReference>
<protein>
    <recommendedName>
        <fullName evidence="3">Conserved oligomeric Golgi complex subunit 4</fullName>
    </recommendedName>
    <alternativeName>
        <fullName evidence="8">Component of oligomeric Golgi complex 4</fullName>
    </alternativeName>
</protein>
<dbReference type="GeneID" id="43581414"/>
<gene>
    <name evidence="11" type="ORF">SAPINGB_P002596</name>
</gene>
<feature type="compositionally biased region" description="Polar residues" evidence="9">
    <location>
        <begin position="348"/>
        <end position="364"/>
    </location>
</feature>
<dbReference type="OrthoDB" id="47059at2759"/>
<keyword evidence="6" id="KW-0333">Golgi apparatus</keyword>
<evidence type="ECO:0000256" key="1">
    <source>
        <dbReference type="ARBA" id="ARBA00004395"/>
    </source>
</evidence>
<dbReference type="Proteomes" id="UP000398389">
    <property type="component" value="Unassembled WGS sequence"/>
</dbReference>